<gene>
    <name evidence="1" type="ORF">XVE_4319</name>
</gene>
<comment type="caution">
    <text evidence="1">The sequence shown here is derived from an EMBL/GenBank/DDBJ whole genome shotgun (WGS) entry which is preliminary data.</text>
</comment>
<name>F0BJ61_9XANT</name>
<reference evidence="1 2" key="1">
    <citation type="journal article" date="2011" name="BMC Genomics">
        <title>Comparative genomics reveals diversity among xanthomonads infecting tomato and pepper.</title>
        <authorList>
            <person name="Potnis N."/>
            <person name="Krasileva K."/>
            <person name="Chow V."/>
            <person name="Almeida N.F."/>
            <person name="Patil P.B."/>
            <person name="Ryan R.P."/>
            <person name="Sharlach M."/>
            <person name="Behlau F."/>
            <person name="Dow J.M."/>
            <person name="Momol M.T."/>
            <person name="White F.F."/>
            <person name="Preston J.F."/>
            <person name="Vinatzer B.A."/>
            <person name="Koebnik R."/>
            <person name="Setubal J.C."/>
            <person name="Norman D.J."/>
            <person name="Staskawicz B.J."/>
            <person name="Jones J.B."/>
        </authorList>
    </citation>
    <scope>NUCLEOTIDE SEQUENCE [LARGE SCALE GENOMIC DNA]</scope>
    <source>
        <strain evidence="1 2">ATCC 35937</strain>
    </source>
</reference>
<evidence type="ECO:0000313" key="1">
    <source>
        <dbReference type="EMBL" id="EGD07487.1"/>
    </source>
</evidence>
<dbReference type="EMBL" id="AEQV01000207">
    <property type="protein sequence ID" value="EGD07487.1"/>
    <property type="molecule type" value="Genomic_DNA"/>
</dbReference>
<feature type="non-terminal residue" evidence="1">
    <location>
        <position position="1"/>
    </location>
</feature>
<dbReference type="AlphaFoldDB" id="F0BJ61"/>
<protein>
    <submittedName>
        <fullName evidence="1">Uncharacterized protein</fullName>
    </submittedName>
</protein>
<evidence type="ECO:0000313" key="2">
    <source>
        <dbReference type="Proteomes" id="UP000003299"/>
    </source>
</evidence>
<organism evidence="1 2">
    <name type="scientific">Xanthomonas vesicatoria ATCC 35937</name>
    <dbReference type="NCBI Taxonomy" id="925775"/>
    <lineage>
        <taxon>Bacteria</taxon>
        <taxon>Pseudomonadati</taxon>
        <taxon>Pseudomonadota</taxon>
        <taxon>Gammaproteobacteria</taxon>
        <taxon>Lysobacterales</taxon>
        <taxon>Lysobacteraceae</taxon>
        <taxon>Xanthomonas</taxon>
    </lineage>
</organism>
<sequence>SIDMMVSLGWAFPTKQVRRHTKDAKGAVVWCSEPGVRRLNFKVLCGMAGVGDIDSVLAALADPAQRAAVARMQRARWGGDGDVAGARSALREAFAKGPRWRHASAAEPEVLAPLYPPAP</sequence>
<proteinExistence type="predicted"/>
<dbReference type="Proteomes" id="UP000003299">
    <property type="component" value="Unassembled WGS sequence"/>
</dbReference>
<accession>F0BJ61</accession>